<keyword evidence="3" id="KW-1185">Reference proteome</keyword>
<organism evidence="2 3">
    <name type="scientific">Amborella trichopoda</name>
    <dbReference type="NCBI Taxonomy" id="13333"/>
    <lineage>
        <taxon>Eukaryota</taxon>
        <taxon>Viridiplantae</taxon>
        <taxon>Streptophyta</taxon>
        <taxon>Embryophyta</taxon>
        <taxon>Tracheophyta</taxon>
        <taxon>Spermatophyta</taxon>
        <taxon>Magnoliopsida</taxon>
        <taxon>Amborellales</taxon>
        <taxon>Amborellaceae</taxon>
        <taxon>Amborella</taxon>
    </lineage>
</organism>
<feature type="region of interest" description="Disordered" evidence="1">
    <location>
        <begin position="17"/>
        <end position="52"/>
    </location>
</feature>
<proteinExistence type="predicted"/>
<name>W1P0G8_AMBTC</name>
<evidence type="ECO:0000256" key="1">
    <source>
        <dbReference type="SAM" id="MobiDB-lite"/>
    </source>
</evidence>
<feature type="non-terminal residue" evidence="2">
    <location>
        <position position="1"/>
    </location>
</feature>
<dbReference type="EMBL" id="KI394904">
    <property type="protein sequence ID" value="ERN00440.1"/>
    <property type="molecule type" value="Genomic_DNA"/>
</dbReference>
<gene>
    <name evidence="2" type="ORF">AMTR_s00100p00114300</name>
</gene>
<accession>W1P0G8</accession>
<feature type="region of interest" description="Disordered" evidence="1">
    <location>
        <begin position="67"/>
        <end position="111"/>
    </location>
</feature>
<evidence type="ECO:0000313" key="2">
    <source>
        <dbReference type="EMBL" id="ERN00440.1"/>
    </source>
</evidence>
<dbReference type="Proteomes" id="UP000017836">
    <property type="component" value="Unassembled WGS sequence"/>
</dbReference>
<dbReference type="HOGENOM" id="CLU_2164818_0_0_1"/>
<evidence type="ECO:0000313" key="3">
    <source>
        <dbReference type="Proteomes" id="UP000017836"/>
    </source>
</evidence>
<reference evidence="3" key="1">
    <citation type="journal article" date="2013" name="Science">
        <title>The Amborella genome and the evolution of flowering plants.</title>
        <authorList>
            <consortium name="Amborella Genome Project"/>
        </authorList>
    </citation>
    <scope>NUCLEOTIDE SEQUENCE [LARGE SCALE GENOMIC DNA]</scope>
</reference>
<protein>
    <submittedName>
        <fullName evidence="2">Uncharacterized protein</fullName>
    </submittedName>
</protein>
<dbReference type="AlphaFoldDB" id="W1P0G8"/>
<dbReference type="Gramene" id="ERN00440">
    <property type="protein sequence ID" value="ERN00440"/>
    <property type="gene ID" value="AMTR_s00100p00114300"/>
</dbReference>
<sequence length="111" mass="12934">FISGYCLYKNPLLQTPHLLKQQPPLRNPKNPHHFQPPLQNRNPHHLQPPLAPRKNYPPVRYLIFKTQSPPRKPFRSNPRNLAPLPNPTPYNVPLNPYFRPQKTFLPPSASP</sequence>